<evidence type="ECO:0000313" key="2">
    <source>
        <dbReference type="EMBL" id="OGZ05017.1"/>
    </source>
</evidence>
<comment type="caution">
    <text evidence="2">The sequence shown here is derived from an EMBL/GenBank/DDBJ whole genome shotgun (WGS) entry which is preliminary data.</text>
</comment>
<gene>
    <name evidence="2" type="ORF">A2845_01935</name>
</gene>
<accession>A0A1G2CUT1</accession>
<name>A0A1G2CUT1_9BACT</name>
<sequence>MKSADSKTQAHPRKKDRETCLPENFPQITAHDVIDRTKVFILVVRGFVGAQILIGPFQVIGSPKLIAHMPPFCGHYRLRVRMIATDTEQCIVVPTDGFAQIYGMQYSLHEYLPQAKKYFEQFDANAIALASIFHSQEARNKNKYLK</sequence>
<reference evidence="2 3" key="1">
    <citation type="journal article" date="2016" name="Nat. Commun.">
        <title>Thousands of microbial genomes shed light on interconnected biogeochemical processes in an aquifer system.</title>
        <authorList>
            <person name="Anantharaman K."/>
            <person name="Brown C.T."/>
            <person name="Hug L.A."/>
            <person name="Sharon I."/>
            <person name="Castelle C.J."/>
            <person name="Probst A.J."/>
            <person name="Thomas B.C."/>
            <person name="Singh A."/>
            <person name="Wilkins M.J."/>
            <person name="Karaoz U."/>
            <person name="Brodie E.L."/>
            <person name="Williams K.H."/>
            <person name="Hubbard S.S."/>
            <person name="Banfield J.F."/>
        </authorList>
    </citation>
    <scope>NUCLEOTIDE SEQUENCE [LARGE SCALE GENOMIC DNA]</scope>
</reference>
<dbReference type="EMBL" id="MHLI01000016">
    <property type="protein sequence ID" value="OGZ05017.1"/>
    <property type="molecule type" value="Genomic_DNA"/>
</dbReference>
<dbReference type="Proteomes" id="UP000177122">
    <property type="component" value="Unassembled WGS sequence"/>
</dbReference>
<evidence type="ECO:0000256" key="1">
    <source>
        <dbReference type="SAM" id="MobiDB-lite"/>
    </source>
</evidence>
<organism evidence="2 3">
    <name type="scientific">Candidatus Lloydbacteria bacterium RIFCSPHIGHO2_01_FULL_49_22</name>
    <dbReference type="NCBI Taxonomy" id="1798658"/>
    <lineage>
        <taxon>Bacteria</taxon>
        <taxon>Candidatus Lloydiibacteriota</taxon>
    </lineage>
</organism>
<feature type="region of interest" description="Disordered" evidence="1">
    <location>
        <begin position="1"/>
        <end position="21"/>
    </location>
</feature>
<evidence type="ECO:0000313" key="3">
    <source>
        <dbReference type="Proteomes" id="UP000177122"/>
    </source>
</evidence>
<protein>
    <submittedName>
        <fullName evidence="2">Uncharacterized protein</fullName>
    </submittedName>
</protein>
<proteinExistence type="predicted"/>
<dbReference type="AlphaFoldDB" id="A0A1G2CUT1"/>